<reference evidence="2 3" key="1">
    <citation type="submission" date="2014-03" db="EMBL/GenBank/DDBJ databases">
        <title>Draft genome of the hookworm Oesophagostomum dentatum.</title>
        <authorList>
            <person name="Mitreva M."/>
        </authorList>
    </citation>
    <scope>NUCLEOTIDE SEQUENCE [LARGE SCALE GENOMIC DNA]</scope>
    <source>
        <strain evidence="2 3">OD-Hann</strain>
    </source>
</reference>
<dbReference type="AlphaFoldDB" id="A0A0B1T747"/>
<proteinExistence type="predicted"/>
<keyword evidence="1" id="KW-0472">Membrane</keyword>
<dbReference type="EMBL" id="KN552274">
    <property type="protein sequence ID" value="KHJ91180.1"/>
    <property type="molecule type" value="Genomic_DNA"/>
</dbReference>
<keyword evidence="1" id="KW-1133">Transmembrane helix</keyword>
<dbReference type="Proteomes" id="UP000053660">
    <property type="component" value="Unassembled WGS sequence"/>
</dbReference>
<feature type="transmembrane region" description="Helical" evidence="1">
    <location>
        <begin position="75"/>
        <end position="95"/>
    </location>
</feature>
<keyword evidence="3" id="KW-1185">Reference proteome</keyword>
<evidence type="ECO:0000313" key="2">
    <source>
        <dbReference type="EMBL" id="KHJ91180.1"/>
    </source>
</evidence>
<organism evidence="2 3">
    <name type="scientific">Oesophagostomum dentatum</name>
    <name type="common">Nodular worm</name>
    <dbReference type="NCBI Taxonomy" id="61180"/>
    <lineage>
        <taxon>Eukaryota</taxon>
        <taxon>Metazoa</taxon>
        <taxon>Ecdysozoa</taxon>
        <taxon>Nematoda</taxon>
        <taxon>Chromadorea</taxon>
        <taxon>Rhabditida</taxon>
        <taxon>Rhabditina</taxon>
        <taxon>Rhabditomorpha</taxon>
        <taxon>Strongyloidea</taxon>
        <taxon>Strongylidae</taxon>
        <taxon>Oesophagostomum</taxon>
    </lineage>
</organism>
<accession>A0A0B1T747</accession>
<name>A0A0B1T747_OESDE</name>
<dbReference type="OrthoDB" id="10427922at2759"/>
<feature type="non-terminal residue" evidence="2">
    <location>
        <position position="123"/>
    </location>
</feature>
<evidence type="ECO:0000313" key="3">
    <source>
        <dbReference type="Proteomes" id="UP000053660"/>
    </source>
</evidence>
<gene>
    <name evidence="2" type="ORF">OESDEN_08962</name>
</gene>
<sequence length="123" mass="13359">MLSRLLSHNVGRRVIQAQTLRFLRVTSVAASSDHEGPLPVYEPKPAVGQRNWLGSLKTPSEQYPSEPYKPGKSDLLSFIGAGLGVALTVLAVTFYNDIFGILSPEKHSKKHAVTSKATKVSSE</sequence>
<protein>
    <submittedName>
        <fullName evidence="2">Uncharacterized protein</fullName>
    </submittedName>
</protein>
<keyword evidence="1" id="KW-0812">Transmembrane</keyword>
<evidence type="ECO:0000256" key="1">
    <source>
        <dbReference type="SAM" id="Phobius"/>
    </source>
</evidence>